<comment type="caution">
    <text evidence="1">The sequence shown here is derived from an EMBL/GenBank/DDBJ whole genome shotgun (WGS) entry which is preliminary data.</text>
</comment>
<evidence type="ECO:0000313" key="2">
    <source>
        <dbReference type="Proteomes" id="UP001207582"/>
    </source>
</evidence>
<accession>A0ABT3JA08</accession>
<dbReference type="Proteomes" id="UP001207582">
    <property type="component" value="Unassembled WGS sequence"/>
</dbReference>
<gene>
    <name evidence="1" type="ORF">OM960_23720</name>
</gene>
<reference evidence="1 2" key="1">
    <citation type="submission" date="2022-10" db="EMBL/GenBank/DDBJ databases">
        <title>Defluviimonas sp. CAU 1641 isolated from mud.</title>
        <authorList>
            <person name="Kim W."/>
        </authorList>
    </citation>
    <scope>NUCLEOTIDE SEQUENCE [LARGE SCALE GENOMIC DNA]</scope>
    <source>
        <strain evidence="1 2">CAU 1641</strain>
    </source>
</reference>
<dbReference type="EMBL" id="JAPDOG010000047">
    <property type="protein sequence ID" value="MCW3784531.1"/>
    <property type="molecule type" value="Genomic_DNA"/>
</dbReference>
<protein>
    <submittedName>
        <fullName evidence="1">Uncharacterized protein</fullName>
    </submittedName>
</protein>
<organism evidence="1 2">
    <name type="scientific">Defluviimonas salinarum</name>
    <dbReference type="NCBI Taxonomy" id="2992147"/>
    <lineage>
        <taxon>Bacteria</taxon>
        <taxon>Pseudomonadati</taxon>
        <taxon>Pseudomonadota</taxon>
        <taxon>Alphaproteobacteria</taxon>
        <taxon>Rhodobacterales</taxon>
        <taxon>Paracoccaceae</taxon>
        <taxon>Albidovulum</taxon>
    </lineage>
</organism>
<name>A0ABT3JA08_9RHOB</name>
<sequence>MPKAVTVQYRHLKTKDLQDGADLKSMVVEALRRQGAGGKALVESARLRKIDLDQDGSIVILNKLSDPGSWDGPLFAAQLIHLEAGTEVQAVTQSLEEDTTEFLLENLQLDAKTSILKGALYFAVVKNHVGIIEGQSVKGRTLERYLTRLLQDADEMEPGQAIILNGRFAAADGKELASSTEVTVRAAPNMGRDAELARAQEVLEREAARAREEGHTVFDVLRTLGWNEDAIGSLKEEIPDDGWIEGFFRVFIKSKKRRKPISRATIDEALRNIDPADLGLRGDGIEKGGLVKLSLSRSVATIGQLLDPSDAMIQIVNALKEWAAQGKIDCTFD</sequence>
<evidence type="ECO:0000313" key="1">
    <source>
        <dbReference type="EMBL" id="MCW3784531.1"/>
    </source>
</evidence>
<proteinExistence type="predicted"/>
<keyword evidence="2" id="KW-1185">Reference proteome</keyword>
<dbReference type="RefSeq" id="WP_264773721.1">
    <property type="nucleotide sequence ID" value="NZ_JAPDOG010000047.1"/>
</dbReference>